<comment type="caution">
    <text evidence="1">The sequence shown here is derived from an EMBL/GenBank/DDBJ whole genome shotgun (WGS) entry which is preliminary data.</text>
</comment>
<dbReference type="Proteomes" id="UP001144978">
    <property type="component" value="Unassembled WGS sequence"/>
</dbReference>
<evidence type="ECO:0000313" key="2">
    <source>
        <dbReference type="Proteomes" id="UP001144978"/>
    </source>
</evidence>
<organism evidence="1 2">
    <name type="scientific">Trametes sanguinea</name>
    <dbReference type="NCBI Taxonomy" id="158606"/>
    <lineage>
        <taxon>Eukaryota</taxon>
        <taxon>Fungi</taxon>
        <taxon>Dikarya</taxon>
        <taxon>Basidiomycota</taxon>
        <taxon>Agaricomycotina</taxon>
        <taxon>Agaricomycetes</taxon>
        <taxon>Polyporales</taxon>
        <taxon>Polyporaceae</taxon>
        <taxon>Trametes</taxon>
    </lineage>
</organism>
<proteinExistence type="predicted"/>
<dbReference type="EMBL" id="JANSHE010000730">
    <property type="protein sequence ID" value="KAJ3007619.1"/>
    <property type="molecule type" value="Genomic_DNA"/>
</dbReference>
<reference evidence="1" key="1">
    <citation type="submission" date="2022-08" db="EMBL/GenBank/DDBJ databases">
        <title>Genome Sequence of Pycnoporus sanguineus.</title>
        <authorList>
            <person name="Buettner E."/>
        </authorList>
    </citation>
    <scope>NUCLEOTIDE SEQUENCE</scope>
    <source>
        <strain evidence="1">CG-C14</strain>
    </source>
</reference>
<protein>
    <submittedName>
        <fullName evidence="1">Uncharacterized protein</fullName>
    </submittedName>
</protein>
<name>A0ACC1Q2S5_9APHY</name>
<sequence>MVLAPAYIESWLRLCGTTVPRISGLPSQLLLLLLLLIMSRKSSTTKSAAPTAPGSTDPALLLTASSKEHAKWTLEDEKMFVNYLTDHLAEQGDGNYKMSTFNAAAAVLEGMRTAGGPKTGTACKNKWSRIKETYYICYKLKHGDGTSGFTWSEERGADIGIEDEAIWEAYVKRNPKADQFKHKGWPLFEAVDSIIPVKVKAKFIFAPSQAPVPNPLADEDSPTHSTDVVDPSTVEPDTSNQHESTETASPYTPPPLPSPPPPSLGRKRSALDMTSSTSISTGMLTPPITQRSPRETAISRSIDRMSEVLANIVGGPTTEALPDTSLDSTPKRRRIAVELATHQEEDELSEDDMVELVEVMRRDITAADTYISLSKTKSKLRRAWVRRVVDRRYT</sequence>
<gene>
    <name evidence="1" type="ORF">NUW54_g3478</name>
</gene>
<keyword evidence="2" id="KW-1185">Reference proteome</keyword>
<accession>A0ACC1Q2S5</accession>
<evidence type="ECO:0000313" key="1">
    <source>
        <dbReference type="EMBL" id="KAJ3007619.1"/>
    </source>
</evidence>